<dbReference type="RefSeq" id="WP_310914292.1">
    <property type="nucleotide sequence ID" value="NZ_JAVLVT010000028.1"/>
</dbReference>
<organism evidence="2 3">
    <name type="scientific">Lipingzhangella rawalii</name>
    <dbReference type="NCBI Taxonomy" id="2055835"/>
    <lineage>
        <taxon>Bacteria</taxon>
        <taxon>Bacillati</taxon>
        <taxon>Actinomycetota</taxon>
        <taxon>Actinomycetes</taxon>
        <taxon>Streptosporangiales</taxon>
        <taxon>Nocardiopsidaceae</taxon>
        <taxon>Lipingzhangella</taxon>
    </lineage>
</organism>
<name>A0ABU2HDP2_9ACTN</name>
<evidence type="ECO:0000259" key="1">
    <source>
        <dbReference type="PROSITE" id="PS51707"/>
    </source>
</evidence>
<dbReference type="InterPro" id="IPR033469">
    <property type="entry name" value="CYTH-like_dom_sf"/>
</dbReference>
<dbReference type="InterPro" id="IPR023577">
    <property type="entry name" value="CYTH_domain"/>
</dbReference>
<evidence type="ECO:0000313" key="2">
    <source>
        <dbReference type="EMBL" id="MDS1272689.1"/>
    </source>
</evidence>
<dbReference type="CDD" id="cd07890">
    <property type="entry name" value="CYTH-like_AC_IV-like"/>
    <property type="match status" value="1"/>
</dbReference>
<dbReference type="PROSITE" id="PS51707">
    <property type="entry name" value="CYTH"/>
    <property type="match status" value="1"/>
</dbReference>
<dbReference type="EMBL" id="JAVLVT010000028">
    <property type="protein sequence ID" value="MDS1272689.1"/>
    <property type="molecule type" value="Genomic_DNA"/>
</dbReference>
<gene>
    <name evidence="2" type="ORF">RIF23_20615</name>
</gene>
<dbReference type="Gene3D" id="2.40.320.10">
    <property type="entry name" value="Hypothetical Protein Pfu-838710-001"/>
    <property type="match status" value="1"/>
</dbReference>
<dbReference type="InterPro" id="IPR008173">
    <property type="entry name" value="Adenylyl_cyclase_CyaB"/>
</dbReference>
<accession>A0ABU2HDP2</accession>
<keyword evidence="3" id="KW-1185">Reference proteome</keyword>
<evidence type="ECO:0000313" key="3">
    <source>
        <dbReference type="Proteomes" id="UP001250214"/>
    </source>
</evidence>
<dbReference type="SUPFAM" id="SSF55154">
    <property type="entry name" value="CYTH-like phosphatases"/>
    <property type="match status" value="1"/>
</dbReference>
<reference evidence="3" key="1">
    <citation type="submission" date="2023-07" db="EMBL/GenBank/DDBJ databases">
        <title>Novel species in the genus Lipingzhangella isolated from Sambhar Salt Lake.</title>
        <authorList>
            <person name="Jiya N."/>
            <person name="Kajale S."/>
            <person name="Sharma A."/>
        </authorList>
    </citation>
    <scope>NUCLEOTIDE SEQUENCE [LARGE SCALE GENOMIC DNA]</scope>
    <source>
        <strain evidence="3">LS1_29</strain>
    </source>
</reference>
<comment type="caution">
    <text evidence="2">The sequence shown here is derived from an EMBL/GenBank/DDBJ whole genome shotgun (WGS) entry which is preliminary data.</text>
</comment>
<sequence length="183" mass="20651">MGHTSVEYEAKILDIDPDPLIAQIQNNGGVEIGKRTQRRYVYDIDPNDQSRWIRLRDTGDDATLAIKEIDTDAIGGTRETEVTVSDIDTTNVLLSKLGYRPKAYQENHRHSFILNGACLEIDSWPLIPPYLEIEADTREDVVDIAKLLGYDETQLTGQNTTKIYAHYGIDLATITDLRFPENA</sequence>
<feature type="domain" description="CYTH" evidence="1">
    <location>
        <begin position="5"/>
        <end position="170"/>
    </location>
</feature>
<dbReference type="Pfam" id="PF01928">
    <property type="entry name" value="CYTH"/>
    <property type="match status" value="1"/>
</dbReference>
<protein>
    <submittedName>
        <fullName evidence="2">Class IV adenylate cyclase</fullName>
    </submittedName>
</protein>
<dbReference type="Proteomes" id="UP001250214">
    <property type="component" value="Unassembled WGS sequence"/>
</dbReference>
<proteinExistence type="predicted"/>